<feature type="domain" description="DNA2/NAM7 helicase-like C-terminal" evidence="3">
    <location>
        <begin position="856"/>
        <end position="1049"/>
    </location>
</feature>
<dbReference type="PANTHER" id="PTHR10887">
    <property type="entry name" value="DNA2/NAM7 HELICASE FAMILY"/>
    <property type="match status" value="1"/>
</dbReference>
<dbReference type="InterPro" id="IPR041679">
    <property type="entry name" value="DNA2/NAM7-like_C"/>
</dbReference>
<sequence length="1222" mass="136841">IRALPGPSTTLPLRSDALECAAVLFHVTFTGQAIGEELRKLKQHSPAGTGLETALRLGTIGKPQAQQQVPHRSHHNELDRYFTVPSDPSQESAVLQARHGPGLLIEGPPGTGKSQTIVNIVGDAIGRRKSLLIVCQKHAALEVVQKRLVAEGLGDRIIMVNDVNKDRTAIIKAVREQLEALHRRATDPLVAIRRKRENTAARIEALEGELDRHHAALHRVDERTGLSYRTLLGELIALETPEPPIDLPALRNPLQKMDTGSLASLEEEVSPLTRHWLPARFEESALASLQPFSADRATQADFKAAFDAFVQAEQLRTEVLLARPCAFEVEDPTPHRTWIAAYAQQFLDLRDLHRSLLAKWLPLFRPAGGSRGQILISELRNIVAGIGDCPHLYHDKLLSPLLARSQDQALTTYIAHGVEATTPAAWWQALNISKHLRKKALLKYLKSSGDSATDARIQALVQAATLEQQLRPLRLALSKLHQELHLPAVAPDSGPMLLPDSRASLEVVSSIAELASRLALAPWADKLDSAAAQGTREAMVRMFATFDDAFARYEVRTSSAHALRALGSWMLEGWVNECGQSIARNEPNQARLEPIIQALPSLAPYQHFRGRAQRLSKEALDTFSLLRTKDAQLEQIDVDLLEQEVRRLINREARLGWKRRMEDAEPDLHLEHTEIATKVASLAELDVEMRSLNRQLLKDDFDLSAIRRTSDWEDITRLTGQRARRLREFIELGTPLGLMQLRPIWLMNPDVASRVLPLKAALFDSVIYDEASQMPVEHALPTLFRGAVSIVSGDEKQMPPTSFFSSKVESDEAEAFDGEMPDEDASEEERDAFEETWNRREIKDCPDLLQLSRTNLPNSTLQIHYRSAFRELIGYSNACFYGNNLSVPVRHSEATVRQARPIEVIQLNSTYVEQTNPGEADRVVEVLAEMWKFPPTQRPSVGVVTFNRKQADLVEDRLEQRAEQDADFREAYRQESERVESGEYMGVFVKNVENVQGDERDIIIFSTTFGRNGQGTFRRGFGVLGQKGGERRLNVAVTRARQKIVLVTSMPINEISDVLSTHRPPSSPRDFLQGYLEYARTVSSAEFANSRSLLRRMTVRRDGKAAMQSQAADDGFSQSVADFVASLGWKVVKSPDDDAFRLDFAIEDPKTGLFAVGIECDAPRHELLASARAREVWRPNVLRRAVPKIHRVSSHAWYHTPEEERDRLRDAIASALECQEAA</sequence>
<dbReference type="Gene3D" id="3.40.50.300">
    <property type="entry name" value="P-loop containing nucleotide triphosphate hydrolases"/>
    <property type="match status" value="3"/>
</dbReference>
<gene>
    <name evidence="5" type="ORF">P245_23070</name>
</gene>
<dbReference type="InterPro" id="IPR045055">
    <property type="entry name" value="DNA2/NAM7-like"/>
</dbReference>
<dbReference type="AlphaFoldDB" id="A0A0E3BWF9"/>
<dbReference type="InterPro" id="IPR027417">
    <property type="entry name" value="P-loop_NTPase"/>
</dbReference>
<evidence type="ECO:0000259" key="3">
    <source>
        <dbReference type="Pfam" id="PF13087"/>
    </source>
</evidence>
<comment type="caution">
    <text evidence="5">The sequence shown here is derived from an EMBL/GenBank/DDBJ whole genome shotgun (WGS) entry which is preliminary data.</text>
</comment>
<accession>A0A0E3BWF9</accession>
<dbReference type="EMBL" id="AWTN01000125">
    <property type="protein sequence ID" value="KGG84749.1"/>
    <property type="molecule type" value="Genomic_DNA"/>
</dbReference>
<dbReference type="Proteomes" id="UP000029567">
    <property type="component" value="Unassembled WGS sequence"/>
</dbReference>
<dbReference type="InterPro" id="IPR041677">
    <property type="entry name" value="DNA2/NAM7_AAA_11"/>
</dbReference>
<dbReference type="InterPro" id="IPR049468">
    <property type="entry name" value="Restrct_endonuc-II-like_dom"/>
</dbReference>
<keyword evidence="1" id="KW-0175">Coiled coil</keyword>
<feature type="coiled-coil region" evidence="1">
    <location>
        <begin position="189"/>
        <end position="223"/>
    </location>
</feature>
<reference evidence="5 6" key="1">
    <citation type="submission" date="2013-09" db="EMBL/GenBank/DDBJ databases">
        <title>High correlation between genotypes and phenotypes of environmental bacteria Comamonas testosteroni strains.</title>
        <authorList>
            <person name="Liu L."/>
            <person name="Zhu W."/>
            <person name="Xia X."/>
            <person name="Xu B."/>
            <person name="Luo M."/>
            <person name="Wang G."/>
        </authorList>
    </citation>
    <scope>NUCLEOTIDE SEQUENCE [LARGE SCALE GENOMIC DNA]</scope>
    <source>
        <strain evidence="5 6">JL14</strain>
    </source>
</reference>
<organism evidence="5 6">
    <name type="scientific">Comamonas thiooxydans</name>
    <dbReference type="NCBI Taxonomy" id="363952"/>
    <lineage>
        <taxon>Bacteria</taxon>
        <taxon>Pseudomonadati</taxon>
        <taxon>Pseudomonadota</taxon>
        <taxon>Betaproteobacteria</taxon>
        <taxon>Burkholderiales</taxon>
        <taxon>Comamonadaceae</taxon>
        <taxon>Comamonas</taxon>
    </lineage>
</organism>
<evidence type="ECO:0000259" key="4">
    <source>
        <dbReference type="Pfam" id="PF18741"/>
    </source>
</evidence>
<dbReference type="Pfam" id="PF13087">
    <property type="entry name" value="AAA_12"/>
    <property type="match status" value="1"/>
</dbReference>
<evidence type="ECO:0008006" key="7">
    <source>
        <dbReference type="Google" id="ProtNLM"/>
    </source>
</evidence>
<feature type="domain" description="DNA2/NAM7 helicase helicase" evidence="2">
    <location>
        <begin position="87"/>
        <end position="210"/>
    </location>
</feature>
<feature type="non-terminal residue" evidence="5">
    <location>
        <position position="1"/>
    </location>
</feature>
<dbReference type="SUPFAM" id="SSF52540">
    <property type="entry name" value="P-loop containing nucleoside triphosphate hydrolases"/>
    <property type="match status" value="1"/>
</dbReference>
<name>A0A0E3BWF9_9BURK</name>
<dbReference type="Pfam" id="PF13086">
    <property type="entry name" value="AAA_11"/>
    <property type="match status" value="1"/>
</dbReference>
<dbReference type="InterPro" id="IPR047187">
    <property type="entry name" value="SF1_C_Upf1"/>
</dbReference>
<dbReference type="Pfam" id="PF18741">
    <property type="entry name" value="MTES_1575"/>
    <property type="match status" value="1"/>
</dbReference>
<evidence type="ECO:0000259" key="2">
    <source>
        <dbReference type="Pfam" id="PF13086"/>
    </source>
</evidence>
<protein>
    <recommendedName>
        <fullName evidence="7">DUF4011 domain-containing protein</fullName>
    </recommendedName>
</protein>
<dbReference type="GO" id="GO:0004386">
    <property type="term" value="F:helicase activity"/>
    <property type="evidence" value="ECO:0007669"/>
    <property type="project" value="InterPro"/>
</dbReference>
<proteinExistence type="predicted"/>
<evidence type="ECO:0000313" key="6">
    <source>
        <dbReference type="Proteomes" id="UP000029567"/>
    </source>
</evidence>
<evidence type="ECO:0000256" key="1">
    <source>
        <dbReference type="SAM" id="Coils"/>
    </source>
</evidence>
<feature type="domain" description="Restriction endonuclease type II-like" evidence="4">
    <location>
        <begin position="1116"/>
        <end position="1212"/>
    </location>
</feature>
<evidence type="ECO:0000313" key="5">
    <source>
        <dbReference type="EMBL" id="KGG84749.1"/>
    </source>
</evidence>
<dbReference type="CDD" id="cd18808">
    <property type="entry name" value="SF1_C_Upf1"/>
    <property type="match status" value="1"/>
</dbReference>